<keyword evidence="5 13" id="KW-1003">Cell membrane</keyword>
<name>A0A5M8P0P1_9BACT</name>
<evidence type="ECO:0000256" key="12">
    <source>
        <dbReference type="ARBA" id="ARBA00033342"/>
    </source>
</evidence>
<comment type="similarity">
    <text evidence="2 13">Belongs to the OXA1/ALB3/YidC family. Type 1 subfamily.</text>
</comment>
<dbReference type="Proteomes" id="UP000324575">
    <property type="component" value="Unassembled WGS sequence"/>
</dbReference>
<evidence type="ECO:0000259" key="16">
    <source>
        <dbReference type="Pfam" id="PF14849"/>
    </source>
</evidence>
<keyword evidence="9 13" id="KW-0472">Membrane</keyword>
<keyword evidence="10 13" id="KW-0143">Chaperone</keyword>
<dbReference type="PANTHER" id="PTHR12428">
    <property type="entry name" value="OXA1"/>
    <property type="match status" value="1"/>
</dbReference>
<dbReference type="HAMAP" id="MF_01810">
    <property type="entry name" value="YidC_type1"/>
    <property type="match status" value="1"/>
</dbReference>
<dbReference type="GO" id="GO:0015031">
    <property type="term" value="P:protein transport"/>
    <property type="evidence" value="ECO:0007669"/>
    <property type="project" value="UniProtKB-KW"/>
</dbReference>
<feature type="domain" description="Membrane insertase YidC N-terminal" evidence="16">
    <location>
        <begin position="95"/>
        <end position="357"/>
    </location>
</feature>
<dbReference type="InterPro" id="IPR047196">
    <property type="entry name" value="YidC_ALB_C"/>
</dbReference>
<evidence type="ECO:0000256" key="8">
    <source>
        <dbReference type="ARBA" id="ARBA00022989"/>
    </source>
</evidence>
<protein>
    <recommendedName>
        <fullName evidence="3 13">Membrane protein insertase YidC</fullName>
    </recommendedName>
    <alternativeName>
        <fullName evidence="12 13">Foldase YidC</fullName>
    </alternativeName>
    <alternativeName>
        <fullName evidence="11 13">Membrane integrase YidC</fullName>
    </alternativeName>
    <alternativeName>
        <fullName evidence="13">Membrane protein YidC</fullName>
    </alternativeName>
</protein>
<reference evidence="17 18" key="1">
    <citation type="submission" date="2019-03" db="EMBL/GenBank/DDBJ databases">
        <title>Single cell metagenomics reveals metabolic interactions within the superorganism composed of flagellate Streblomastix strix and complex community of Bacteroidetes bacteria on its surface.</title>
        <authorList>
            <person name="Treitli S.C."/>
            <person name="Kolisko M."/>
            <person name="Husnik F."/>
            <person name="Keeling P."/>
            <person name="Hampl V."/>
        </authorList>
    </citation>
    <scope>NUCLEOTIDE SEQUENCE [LARGE SCALE GENOMIC DNA]</scope>
    <source>
        <strain evidence="17">St1</strain>
    </source>
</reference>
<dbReference type="InterPro" id="IPR019998">
    <property type="entry name" value="Membr_insert_YidC"/>
</dbReference>
<evidence type="ECO:0000256" key="4">
    <source>
        <dbReference type="ARBA" id="ARBA00022448"/>
    </source>
</evidence>
<dbReference type="CDD" id="cd19961">
    <property type="entry name" value="EcYidC-like_peri"/>
    <property type="match status" value="1"/>
</dbReference>
<dbReference type="PRINTS" id="PR00701">
    <property type="entry name" value="60KDINNERMP"/>
</dbReference>
<evidence type="ECO:0000313" key="17">
    <source>
        <dbReference type="EMBL" id="KAA6302005.1"/>
    </source>
</evidence>
<dbReference type="InterPro" id="IPR028055">
    <property type="entry name" value="YidC/Oxa/ALB_C"/>
</dbReference>
<evidence type="ECO:0000256" key="5">
    <source>
        <dbReference type="ARBA" id="ARBA00022475"/>
    </source>
</evidence>
<evidence type="ECO:0000256" key="14">
    <source>
        <dbReference type="SAM" id="MobiDB-lite"/>
    </source>
</evidence>
<feature type="region of interest" description="Disordered" evidence="14">
    <location>
        <begin position="615"/>
        <end position="636"/>
    </location>
</feature>
<evidence type="ECO:0000256" key="6">
    <source>
        <dbReference type="ARBA" id="ARBA00022692"/>
    </source>
</evidence>
<dbReference type="InterPro" id="IPR028053">
    <property type="entry name" value="Membr_insert_YidC_N"/>
</dbReference>
<evidence type="ECO:0000256" key="10">
    <source>
        <dbReference type="ARBA" id="ARBA00023186"/>
    </source>
</evidence>
<dbReference type="NCBIfam" id="NF002356">
    <property type="entry name" value="PRK01318.2-3"/>
    <property type="match status" value="1"/>
</dbReference>
<comment type="subcellular location">
    <subcellularLocation>
        <location evidence="1">Cell inner membrane</location>
        <topology evidence="1">Multi-pass membrane protein</topology>
    </subcellularLocation>
    <subcellularLocation>
        <location evidence="13">Cell membrane</location>
        <topology evidence="13">Multi-pass membrane protein</topology>
    </subcellularLocation>
</comment>
<dbReference type="EMBL" id="SNRX01000011">
    <property type="protein sequence ID" value="KAA6302005.1"/>
    <property type="molecule type" value="Genomic_DNA"/>
</dbReference>
<dbReference type="NCBIfam" id="TIGR03593">
    <property type="entry name" value="yidC_nterm"/>
    <property type="match status" value="1"/>
</dbReference>
<dbReference type="GO" id="GO:0051205">
    <property type="term" value="P:protein insertion into membrane"/>
    <property type="evidence" value="ECO:0007669"/>
    <property type="project" value="TreeGrafter"/>
</dbReference>
<keyword evidence="4 13" id="KW-0813">Transport</keyword>
<dbReference type="InterPro" id="IPR001708">
    <property type="entry name" value="YidC/ALB3/OXA1/COX18"/>
</dbReference>
<evidence type="ECO:0000256" key="7">
    <source>
        <dbReference type="ARBA" id="ARBA00022927"/>
    </source>
</evidence>
<gene>
    <name evidence="13" type="primary">yidC</name>
    <name evidence="17" type="ORF">EZS26_001821</name>
</gene>
<feature type="domain" description="Membrane insertase YidC/Oxa/ALB C-terminal" evidence="15">
    <location>
        <begin position="381"/>
        <end position="580"/>
    </location>
</feature>
<dbReference type="Pfam" id="PF02096">
    <property type="entry name" value="60KD_IMP"/>
    <property type="match status" value="1"/>
</dbReference>
<dbReference type="GO" id="GO:0005886">
    <property type="term" value="C:plasma membrane"/>
    <property type="evidence" value="ECO:0007669"/>
    <property type="project" value="UniProtKB-SubCell"/>
</dbReference>
<evidence type="ECO:0000256" key="1">
    <source>
        <dbReference type="ARBA" id="ARBA00004429"/>
    </source>
</evidence>
<accession>A0A5M8P0P1</accession>
<feature type="transmembrane region" description="Helical" evidence="13">
    <location>
        <begin position="443"/>
        <end position="468"/>
    </location>
</feature>
<dbReference type="CDD" id="cd20070">
    <property type="entry name" value="5TM_YidC_Alb3"/>
    <property type="match status" value="1"/>
</dbReference>
<keyword evidence="8 13" id="KW-1133">Transmembrane helix</keyword>
<organism evidence="17 18">
    <name type="scientific">Candidatus Ordinivivax streblomastigis</name>
    <dbReference type="NCBI Taxonomy" id="2540710"/>
    <lineage>
        <taxon>Bacteria</taxon>
        <taxon>Pseudomonadati</taxon>
        <taxon>Bacteroidota</taxon>
        <taxon>Bacteroidia</taxon>
        <taxon>Bacteroidales</taxon>
        <taxon>Candidatus Ordinivivax</taxon>
    </lineage>
</organism>
<feature type="transmembrane region" description="Helical" evidence="13">
    <location>
        <begin position="6"/>
        <end position="23"/>
    </location>
</feature>
<evidence type="ECO:0000313" key="18">
    <source>
        <dbReference type="Proteomes" id="UP000324575"/>
    </source>
</evidence>
<keyword evidence="6 13" id="KW-0812">Transmembrane</keyword>
<dbReference type="GO" id="GO:0032977">
    <property type="term" value="F:membrane insertase activity"/>
    <property type="evidence" value="ECO:0007669"/>
    <property type="project" value="InterPro"/>
</dbReference>
<proteinExistence type="inferred from homology"/>
<evidence type="ECO:0000256" key="2">
    <source>
        <dbReference type="ARBA" id="ARBA00010527"/>
    </source>
</evidence>
<evidence type="ECO:0000256" key="11">
    <source>
        <dbReference type="ARBA" id="ARBA00033245"/>
    </source>
</evidence>
<feature type="transmembrane region" description="Helical" evidence="13">
    <location>
        <begin position="543"/>
        <end position="559"/>
    </location>
</feature>
<comment type="caution">
    <text evidence="17">The sequence shown here is derived from an EMBL/GenBank/DDBJ whole genome shotgun (WGS) entry which is preliminary data.</text>
</comment>
<dbReference type="InterPro" id="IPR038221">
    <property type="entry name" value="YidC_periplasmic_sf"/>
</dbReference>
<evidence type="ECO:0000256" key="3">
    <source>
        <dbReference type="ARBA" id="ARBA00015325"/>
    </source>
</evidence>
<comment type="function">
    <text evidence="13">Required for the insertion and/or proper folding and/or complex formation of integral membrane proteins into the membrane. Involved in integration of membrane proteins that insert both dependently and independently of the Sec translocase complex, as well as at least some lipoproteins. Aids folding of multispanning membrane proteins.</text>
</comment>
<dbReference type="Pfam" id="PF14849">
    <property type="entry name" value="YidC_periplas"/>
    <property type="match status" value="1"/>
</dbReference>
<dbReference type="PANTHER" id="PTHR12428:SF65">
    <property type="entry name" value="CYTOCHROME C OXIDASE ASSEMBLY PROTEIN COX18, MITOCHONDRIAL"/>
    <property type="match status" value="1"/>
</dbReference>
<dbReference type="NCBIfam" id="TIGR03592">
    <property type="entry name" value="yidC_oxa1_cterm"/>
    <property type="match status" value="1"/>
</dbReference>
<dbReference type="AlphaFoldDB" id="A0A5M8P0P1"/>
<comment type="subunit">
    <text evidence="13">Interacts with the Sec translocase complex via SecD. Specifically interacts with transmembrane segments of nascent integral membrane proteins during membrane integration.</text>
</comment>
<evidence type="ECO:0000259" key="15">
    <source>
        <dbReference type="Pfam" id="PF02096"/>
    </source>
</evidence>
<feature type="transmembrane region" description="Helical" evidence="13">
    <location>
        <begin position="504"/>
        <end position="522"/>
    </location>
</feature>
<evidence type="ECO:0000256" key="9">
    <source>
        <dbReference type="ARBA" id="ARBA00023136"/>
    </source>
</evidence>
<keyword evidence="7 13" id="KW-0653">Protein transport</keyword>
<dbReference type="Gene3D" id="2.70.98.90">
    <property type="match status" value="1"/>
</dbReference>
<sequence>MDKNTLIGFVLIFLVIIGFSYFNQPSKEQIAARQRYNDSIAIVQRAQADAAVKVLEVEQQAQSAVIALPDSVRQAEMLDKYGSFGVSSEGTEEVVTLENDLMEIRLTTKGGYICSARLKNYTDYEAQPLYLFNNDESNFEMTFITANNRVLTTKDFYFEVIPASEQSVTLRLNAGENKSLDLVYTLHSDDYMVDFSVVSNNLQTELSPAMRTLDIQWMQKLRQQEKGRKYEERYARLTYKYLSDEVEELRESKDDIQNIPNKLKWIGYKDQFFSSVLIAGDNFESAKLDSKYLTDSPYMKIYNTSTSVPYRIENTEPVKLNFYFGPNDYALLKNYDKTKFIGQNLELEKLVPLGWSLFRAVNKYIIIPIFDWLTDWNIGLGLAIFLLTLIIKTALFPLTYKSFMSSAKMRVLKPQVEAISAKYPGQDNALARQQKTMELYKQVGVSPMAGCVPMLLQMPFLLALFMFFPSAIELRHQSFLWADDLSTFDSIIHWNTYIPLVSKYLGNHISLFCLLMSVVTIVNTKFTMDQQNTGQQQMPGMKVMMYIMPVMMFFFLNSYPAGLNYYYLISTLITVLQTYAFRFFIDEKTLLVKLEANKSKAKPAKKKSGFMARLEEAQRQQQALLRERQKQQQKRK</sequence>
<feature type="transmembrane region" description="Helical" evidence="13">
    <location>
        <begin position="376"/>
        <end position="400"/>
    </location>
</feature>
<feature type="transmembrane region" description="Helical" evidence="13">
    <location>
        <begin position="565"/>
        <end position="585"/>
    </location>
</feature>
<evidence type="ECO:0000256" key="13">
    <source>
        <dbReference type="HAMAP-Rule" id="MF_01810"/>
    </source>
</evidence>